<dbReference type="PANTHER" id="PTHR30480:SF16">
    <property type="entry name" value="GLYCOSIDE HYDROLASE FAMILY 3 DOMAIN PROTEIN"/>
    <property type="match status" value="1"/>
</dbReference>
<dbReference type="InterPro" id="IPR019800">
    <property type="entry name" value="Glyco_hydro_3_AS"/>
</dbReference>
<organism evidence="5 6">
    <name type="scientific">Clostridium oryzae</name>
    <dbReference type="NCBI Taxonomy" id="1450648"/>
    <lineage>
        <taxon>Bacteria</taxon>
        <taxon>Bacillati</taxon>
        <taxon>Bacillota</taxon>
        <taxon>Clostridia</taxon>
        <taxon>Eubacteriales</taxon>
        <taxon>Clostridiaceae</taxon>
        <taxon>Clostridium</taxon>
    </lineage>
</organism>
<keyword evidence="3 5" id="KW-0326">Glycosidase</keyword>
<keyword evidence="6" id="KW-1185">Reference proteome</keyword>
<comment type="similarity">
    <text evidence="1">Belongs to the glycosyl hydrolase 3 family.</text>
</comment>
<gene>
    <name evidence="5" type="primary">nagZ_1</name>
    <name evidence="5" type="ORF">CLORY_15430</name>
</gene>
<dbReference type="GO" id="GO:0009254">
    <property type="term" value="P:peptidoglycan turnover"/>
    <property type="evidence" value="ECO:0007669"/>
    <property type="project" value="TreeGrafter"/>
</dbReference>
<dbReference type="Pfam" id="PF00933">
    <property type="entry name" value="Glyco_hydro_3"/>
    <property type="match status" value="1"/>
</dbReference>
<evidence type="ECO:0000256" key="1">
    <source>
        <dbReference type="ARBA" id="ARBA00005336"/>
    </source>
</evidence>
<name>A0A1V4ISP7_9CLOT</name>
<dbReference type="RefSeq" id="WP_079422959.1">
    <property type="nucleotide sequence ID" value="NZ_MZGV01000012.1"/>
</dbReference>
<protein>
    <submittedName>
        <fullName evidence="5">Beta-hexosaminidase</fullName>
        <ecNumber evidence="5">3.2.1.52</ecNumber>
    </submittedName>
</protein>
<keyword evidence="2 5" id="KW-0378">Hydrolase</keyword>
<sequence length="420" mass="46473">MKVKEKLSLLISFVLIFTLGCSPKTTTKKEDNQSGSKIAKNSSNIHHVHKYKKSDLIKDKINRMTLDEKIGQLVISGIDGTSLNKYSKALITNYHVGGFILFSSNIKNIEQTHKLINSLKTTNSKHSNIPLFLGIDEEGGRVSRMPLAFKKLPTSKAVGTVNNAKFSYNIGKLLGRELNFFGFNIDFAPVMDINSNPRNPVIGDRSFGNNAAIVSKLGIATMKGIKSQKIISTIKHFPGHGDTSVDSHLGLPIVQNSYNKLKNRELIPFSSAIKNGADMVMVAHILLTKIDNKYPASLSKNILTGLLRKKLEFNGVIITDDMTMGAIEKNYSIEKAAVNSLKAGTDIILVCHGYNNEVKVIKQIKTAAKNKTLSIKSINEKVYRILKLKNKFKLKDTRSTAKDVNNINSAITLLLNKYTK</sequence>
<dbReference type="InterPro" id="IPR001764">
    <property type="entry name" value="Glyco_hydro_3_N"/>
</dbReference>
<dbReference type="InterPro" id="IPR017853">
    <property type="entry name" value="GH"/>
</dbReference>
<evidence type="ECO:0000256" key="2">
    <source>
        <dbReference type="ARBA" id="ARBA00022801"/>
    </source>
</evidence>
<dbReference type="InterPro" id="IPR036962">
    <property type="entry name" value="Glyco_hydro_3_N_sf"/>
</dbReference>
<reference evidence="5 6" key="1">
    <citation type="submission" date="2017-03" db="EMBL/GenBank/DDBJ databases">
        <title>Genome sequence of Clostridium oryzae DSM 28571.</title>
        <authorList>
            <person name="Poehlein A."/>
            <person name="Daniel R."/>
        </authorList>
    </citation>
    <scope>NUCLEOTIDE SEQUENCE [LARGE SCALE GENOMIC DNA]</scope>
    <source>
        <strain evidence="5 6">DSM 28571</strain>
    </source>
</reference>
<dbReference type="PROSITE" id="PS51257">
    <property type="entry name" value="PROKAR_LIPOPROTEIN"/>
    <property type="match status" value="1"/>
</dbReference>
<dbReference type="PROSITE" id="PS00775">
    <property type="entry name" value="GLYCOSYL_HYDROL_F3"/>
    <property type="match status" value="1"/>
</dbReference>
<dbReference type="SUPFAM" id="SSF51445">
    <property type="entry name" value="(Trans)glycosidases"/>
    <property type="match status" value="1"/>
</dbReference>
<feature type="domain" description="Glycoside hydrolase family 3 N-terminal" evidence="4">
    <location>
        <begin position="65"/>
        <end position="388"/>
    </location>
</feature>
<dbReference type="EC" id="3.2.1.52" evidence="5"/>
<dbReference type="InterPro" id="IPR050226">
    <property type="entry name" value="NagZ_Beta-hexosaminidase"/>
</dbReference>
<evidence type="ECO:0000259" key="4">
    <source>
        <dbReference type="Pfam" id="PF00933"/>
    </source>
</evidence>
<evidence type="ECO:0000313" key="5">
    <source>
        <dbReference type="EMBL" id="OPJ62919.1"/>
    </source>
</evidence>
<dbReference type="STRING" id="1450648.CLORY_15430"/>
<dbReference type="NCBIfam" id="NF003740">
    <property type="entry name" value="PRK05337.1"/>
    <property type="match status" value="1"/>
</dbReference>
<comment type="caution">
    <text evidence="5">The sequence shown here is derived from an EMBL/GenBank/DDBJ whole genome shotgun (WGS) entry which is preliminary data.</text>
</comment>
<dbReference type="EMBL" id="MZGV01000012">
    <property type="protein sequence ID" value="OPJ62919.1"/>
    <property type="molecule type" value="Genomic_DNA"/>
</dbReference>
<evidence type="ECO:0000256" key="3">
    <source>
        <dbReference type="ARBA" id="ARBA00023295"/>
    </source>
</evidence>
<dbReference type="GO" id="GO:0005975">
    <property type="term" value="P:carbohydrate metabolic process"/>
    <property type="evidence" value="ECO:0007669"/>
    <property type="project" value="InterPro"/>
</dbReference>
<dbReference type="OrthoDB" id="9805821at2"/>
<dbReference type="Gene3D" id="3.20.20.300">
    <property type="entry name" value="Glycoside hydrolase, family 3, N-terminal domain"/>
    <property type="match status" value="1"/>
</dbReference>
<dbReference type="PANTHER" id="PTHR30480">
    <property type="entry name" value="BETA-HEXOSAMINIDASE-RELATED"/>
    <property type="match status" value="1"/>
</dbReference>
<accession>A0A1V4ISP7</accession>
<dbReference type="AlphaFoldDB" id="A0A1V4ISP7"/>
<proteinExistence type="inferred from homology"/>
<dbReference type="GO" id="GO:0004563">
    <property type="term" value="F:beta-N-acetylhexosaminidase activity"/>
    <property type="evidence" value="ECO:0007669"/>
    <property type="project" value="UniProtKB-EC"/>
</dbReference>
<evidence type="ECO:0000313" key="6">
    <source>
        <dbReference type="Proteomes" id="UP000190080"/>
    </source>
</evidence>
<dbReference type="Proteomes" id="UP000190080">
    <property type="component" value="Unassembled WGS sequence"/>
</dbReference>